<evidence type="ECO:0000313" key="5">
    <source>
        <dbReference type="Proteomes" id="UP000192422"/>
    </source>
</evidence>
<reference evidence="4 5" key="1">
    <citation type="submission" date="2020-05" db="EMBL/GenBank/DDBJ databases">
        <title>Thioclava electrotropha strain Elox9 finished genome.</title>
        <authorList>
            <person name="Rowe A.R."/>
            <person name="Wilbanks E.G."/>
        </authorList>
    </citation>
    <scope>NUCLEOTIDE SEQUENCE [LARGE SCALE GENOMIC DNA]</scope>
    <source>
        <strain evidence="4 5">Elox9</strain>
    </source>
</reference>
<protein>
    <recommendedName>
        <fullName evidence="1">Type IV secretion system putative lipoprotein virB7</fullName>
    </recommendedName>
</protein>
<sequence length="39" mass="3917">MKRLILLAAVAAALAGCNTVAGVGDDISGGARSVQGWFR</sequence>
<dbReference type="Pfam" id="PF08139">
    <property type="entry name" value="LPAM_1"/>
    <property type="match status" value="1"/>
</dbReference>
<evidence type="ECO:0000256" key="2">
    <source>
        <dbReference type="ARBA" id="ARBA00022729"/>
    </source>
</evidence>
<name>A0ABX6YTR9_9RHOB</name>
<evidence type="ECO:0000313" key="4">
    <source>
        <dbReference type="EMBL" id="QPZ91241.1"/>
    </source>
</evidence>
<dbReference type="EMBL" id="CP053562">
    <property type="protein sequence ID" value="QPZ91241.1"/>
    <property type="molecule type" value="Genomic_DNA"/>
</dbReference>
<evidence type="ECO:0000256" key="3">
    <source>
        <dbReference type="SAM" id="SignalP"/>
    </source>
</evidence>
<feature type="chain" id="PRO_5045304560" description="Type IV secretion system putative lipoprotein virB7" evidence="3">
    <location>
        <begin position="22"/>
        <end position="39"/>
    </location>
</feature>
<dbReference type="RefSeq" id="WP_108722431.1">
    <property type="nucleotide sequence ID" value="NZ_CP053562.1"/>
</dbReference>
<accession>A0ABX6YTR9</accession>
<dbReference type="PROSITE" id="PS51257">
    <property type="entry name" value="PROKAR_LIPOPROTEIN"/>
    <property type="match status" value="1"/>
</dbReference>
<dbReference type="Proteomes" id="UP000192422">
    <property type="component" value="Chromosome"/>
</dbReference>
<keyword evidence="2 3" id="KW-0732">Signal</keyword>
<organism evidence="4 5">
    <name type="scientific">Thioclava electrotropha</name>
    <dbReference type="NCBI Taxonomy" id="1549850"/>
    <lineage>
        <taxon>Bacteria</taxon>
        <taxon>Pseudomonadati</taxon>
        <taxon>Pseudomonadota</taxon>
        <taxon>Alphaproteobacteria</taxon>
        <taxon>Rhodobacterales</taxon>
        <taxon>Paracoccaceae</taxon>
        <taxon>Thioclava</taxon>
    </lineage>
</organism>
<gene>
    <name evidence="4" type="ORF">AKL02_010230</name>
</gene>
<proteinExistence type="predicted"/>
<dbReference type="InterPro" id="IPR012640">
    <property type="entry name" value="Membr_lipoprot_lipid_attach_CS"/>
</dbReference>
<keyword evidence="5" id="KW-1185">Reference proteome</keyword>
<evidence type="ECO:0000256" key="1">
    <source>
        <dbReference type="ARBA" id="ARBA00017922"/>
    </source>
</evidence>
<feature type="signal peptide" evidence="3">
    <location>
        <begin position="1"/>
        <end position="21"/>
    </location>
</feature>